<keyword evidence="5" id="KW-0560">Oxidoreductase</keyword>
<comment type="cofactor">
    <cofactor evidence="1 8">
        <name>heme</name>
        <dbReference type="ChEBI" id="CHEBI:30413"/>
    </cofactor>
</comment>
<evidence type="ECO:0000256" key="4">
    <source>
        <dbReference type="ARBA" id="ARBA00022723"/>
    </source>
</evidence>
<sequence>MCQPHVLLVNSTRIEDILLIMQVRNANNASDLSLSQTELPIQTSSGQRLLKTVTVHTGSMRYLLDMATFMTRIMFSLPLISQVGNPLQAALLADLSSALIAHAWFRKYEPDNITSCLSQLVVFAIAPVIITTATLPSPLTNVPLHLALFASLLLFSIVLYRISPFHPLAKHPGPVICKVTKLWFAWLSYKGKSHLYFRELHKKYGPIVRIGPNELSITEAPLIPHIMGQQGMRKGPMWHGRAYVPGVKAVSVPSLVGIRDISLHAKHRKPWNRAFGPAALKDYEDSLVVRGTELIEHLKAIIRKSPDGVGHTDISMYISNWSFDFMGDAILGEDFQLMSTGDKDGIVRSLDEAHLSAANMDIDDDQPPLPLIMASARLAIVAGSHTTSFVITSIMYHLLRYPEYFRRLQQELDTNFPPSEQAVIQVDKLSNLELLDAIINEALRLQPPIATYLQRAPPAHSGGKLLKDIFIPEGTSVVVPPYVIHRDKRYFSPNPDQFWPERWYVQNEKTTTDRTAFIPFSYGPANCVGRPLALQEVRYITAMLVYNFDFSFQKGYNPDQWDMDLIDQFIFIKGKLPVEMKQRNV</sequence>
<evidence type="ECO:0000256" key="6">
    <source>
        <dbReference type="ARBA" id="ARBA00023004"/>
    </source>
</evidence>
<keyword evidence="7" id="KW-0503">Monooxygenase</keyword>
<dbReference type="PANTHER" id="PTHR24305">
    <property type="entry name" value="CYTOCHROME P450"/>
    <property type="match status" value="1"/>
</dbReference>
<dbReference type="GO" id="GO:0020037">
    <property type="term" value="F:heme binding"/>
    <property type="evidence" value="ECO:0007669"/>
    <property type="project" value="InterPro"/>
</dbReference>
<evidence type="ECO:0000256" key="7">
    <source>
        <dbReference type="ARBA" id="ARBA00023033"/>
    </source>
</evidence>
<dbReference type="GO" id="GO:0004497">
    <property type="term" value="F:monooxygenase activity"/>
    <property type="evidence" value="ECO:0007669"/>
    <property type="project" value="UniProtKB-KW"/>
</dbReference>
<dbReference type="Gene3D" id="1.10.630.10">
    <property type="entry name" value="Cytochrome P450"/>
    <property type="match status" value="2"/>
</dbReference>
<keyword evidence="6 8" id="KW-0408">Iron</keyword>
<evidence type="ECO:0000256" key="1">
    <source>
        <dbReference type="ARBA" id="ARBA00001971"/>
    </source>
</evidence>
<keyword evidence="4 8" id="KW-0479">Metal-binding</keyword>
<keyword evidence="8" id="KW-0349">Heme</keyword>
<dbReference type="InterPro" id="IPR001128">
    <property type="entry name" value="Cyt_P450"/>
</dbReference>
<dbReference type="Pfam" id="PF00067">
    <property type="entry name" value="p450"/>
    <property type="match status" value="1"/>
</dbReference>
<evidence type="ECO:0000313" key="10">
    <source>
        <dbReference type="Proteomes" id="UP001050691"/>
    </source>
</evidence>
<evidence type="ECO:0000256" key="3">
    <source>
        <dbReference type="ARBA" id="ARBA00010617"/>
    </source>
</evidence>
<evidence type="ECO:0000256" key="8">
    <source>
        <dbReference type="PIRSR" id="PIRSR602403-1"/>
    </source>
</evidence>
<feature type="binding site" description="axial binding residue" evidence="8">
    <location>
        <position position="527"/>
    </location>
    <ligand>
        <name>heme</name>
        <dbReference type="ChEBI" id="CHEBI:30413"/>
    </ligand>
    <ligandPart>
        <name>Fe</name>
        <dbReference type="ChEBI" id="CHEBI:18248"/>
    </ligandPart>
</feature>
<dbReference type="Proteomes" id="UP001050691">
    <property type="component" value="Unassembled WGS sequence"/>
</dbReference>
<dbReference type="EMBL" id="BPWL01000003">
    <property type="protein sequence ID" value="GJJ08845.1"/>
    <property type="molecule type" value="Genomic_DNA"/>
</dbReference>
<proteinExistence type="inferred from homology"/>
<evidence type="ECO:0000313" key="9">
    <source>
        <dbReference type="EMBL" id="GJJ08845.1"/>
    </source>
</evidence>
<comment type="pathway">
    <text evidence="2">Secondary metabolite biosynthesis.</text>
</comment>
<reference evidence="9" key="1">
    <citation type="submission" date="2021-10" db="EMBL/GenBank/DDBJ databases">
        <title>De novo Genome Assembly of Clathrus columnatus (Basidiomycota, Fungi) Using Illumina and Nanopore Sequence Data.</title>
        <authorList>
            <person name="Ogiso-Tanaka E."/>
            <person name="Itagaki H."/>
            <person name="Hosoya T."/>
            <person name="Hosaka K."/>
        </authorList>
    </citation>
    <scope>NUCLEOTIDE SEQUENCE</scope>
    <source>
        <strain evidence="9">MO-923</strain>
    </source>
</reference>
<dbReference type="PANTHER" id="PTHR24305:SF187">
    <property type="entry name" value="P450, PUTATIVE (EUROFUNG)-RELATED"/>
    <property type="match status" value="1"/>
</dbReference>
<dbReference type="InterPro" id="IPR050121">
    <property type="entry name" value="Cytochrome_P450_monoxygenase"/>
</dbReference>
<organism evidence="9 10">
    <name type="scientific">Clathrus columnatus</name>
    <dbReference type="NCBI Taxonomy" id="1419009"/>
    <lineage>
        <taxon>Eukaryota</taxon>
        <taxon>Fungi</taxon>
        <taxon>Dikarya</taxon>
        <taxon>Basidiomycota</taxon>
        <taxon>Agaricomycotina</taxon>
        <taxon>Agaricomycetes</taxon>
        <taxon>Phallomycetidae</taxon>
        <taxon>Phallales</taxon>
        <taxon>Clathraceae</taxon>
        <taxon>Clathrus</taxon>
    </lineage>
</organism>
<name>A0AAV5AA95_9AGAM</name>
<comment type="similarity">
    <text evidence="3">Belongs to the cytochrome P450 family.</text>
</comment>
<dbReference type="InterPro" id="IPR036396">
    <property type="entry name" value="Cyt_P450_sf"/>
</dbReference>
<dbReference type="PRINTS" id="PR00465">
    <property type="entry name" value="EP450IV"/>
</dbReference>
<dbReference type="PRINTS" id="PR00385">
    <property type="entry name" value="P450"/>
</dbReference>
<evidence type="ECO:0008006" key="11">
    <source>
        <dbReference type="Google" id="ProtNLM"/>
    </source>
</evidence>
<comment type="caution">
    <text evidence="9">The sequence shown here is derived from an EMBL/GenBank/DDBJ whole genome shotgun (WGS) entry which is preliminary data.</text>
</comment>
<protein>
    <recommendedName>
        <fullName evidence="11">Cytochrome P450</fullName>
    </recommendedName>
</protein>
<gene>
    <name evidence="9" type="ORF">Clacol_003064</name>
</gene>
<dbReference type="AlphaFoldDB" id="A0AAV5AA95"/>
<dbReference type="InterPro" id="IPR002403">
    <property type="entry name" value="Cyt_P450_E_grp-IV"/>
</dbReference>
<evidence type="ECO:0000256" key="5">
    <source>
        <dbReference type="ARBA" id="ARBA00023002"/>
    </source>
</evidence>
<accession>A0AAV5AA95</accession>
<evidence type="ECO:0000256" key="2">
    <source>
        <dbReference type="ARBA" id="ARBA00005179"/>
    </source>
</evidence>
<dbReference type="GO" id="GO:0016705">
    <property type="term" value="F:oxidoreductase activity, acting on paired donors, with incorporation or reduction of molecular oxygen"/>
    <property type="evidence" value="ECO:0007669"/>
    <property type="project" value="InterPro"/>
</dbReference>
<dbReference type="GO" id="GO:0005506">
    <property type="term" value="F:iron ion binding"/>
    <property type="evidence" value="ECO:0007669"/>
    <property type="project" value="InterPro"/>
</dbReference>
<dbReference type="SUPFAM" id="SSF48264">
    <property type="entry name" value="Cytochrome P450"/>
    <property type="match status" value="1"/>
</dbReference>
<keyword evidence="10" id="KW-1185">Reference proteome</keyword>